<organism evidence="1 2">
    <name type="scientific">Trichonephila clavata</name>
    <name type="common">Joro spider</name>
    <name type="synonym">Nephila clavata</name>
    <dbReference type="NCBI Taxonomy" id="2740835"/>
    <lineage>
        <taxon>Eukaryota</taxon>
        <taxon>Metazoa</taxon>
        <taxon>Ecdysozoa</taxon>
        <taxon>Arthropoda</taxon>
        <taxon>Chelicerata</taxon>
        <taxon>Arachnida</taxon>
        <taxon>Araneae</taxon>
        <taxon>Araneomorphae</taxon>
        <taxon>Entelegynae</taxon>
        <taxon>Araneoidea</taxon>
        <taxon>Nephilidae</taxon>
        <taxon>Trichonephila</taxon>
    </lineage>
</organism>
<evidence type="ECO:0000313" key="1">
    <source>
        <dbReference type="EMBL" id="GFR28819.1"/>
    </source>
</evidence>
<gene>
    <name evidence="1" type="ORF">TNCT_472531</name>
</gene>
<sequence>MLTSKTRVSRVKNSVSTSTRALFCLTSRQFVTCYPSNSNNANLRDLCVSDYKITLAWLKSEPRRWQPFVANPVAQIQELTPNVTGTL</sequence>
<reference evidence="1" key="1">
    <citation type="submission" date="2020-07" db="EMBL/GenBank/DDBJ databases">
        <title>Multicomponent nature underlies the extraordinary mechanical properties of spider dragline silk.</title>
        <authorList>
            <person name="Kono N."/>
            <person name="Nakamura H."/>
            <person name="Mori M."/>
            <person name="Yoshida Y."/>
            <person name="Ohtoshi R."/>
            <person name="Malay A.D."/>
            <person name="Moran D.A.P."/>
            <person name="Tomita M."/>
            <person name="Numata K."/>
            <person name="Arakawa K."/>
        </authorList>
    </citation>
    <scope>NUCLEOTIDE SEQUENCE</scope>
</reference>
<accession>A0A8X6IUP5</accession>
<dbReference type="Proteomes" id="UP000887116">
    <property type="component" value="Unassembled WGS sequence"/>
</dbReference>
<proteinExistence type="predicted"/>
<dbReference type="OrthoDB" id="10551386at2759"/>
<dbReference type="AlphaFoldDB" id="A0A8X6IUP5"/>
<evidence type="ECO:0000313" key="2">
    <source>
        <dbReference type="Proteomes" id="UP000887116"/>
    </source>
</evidence>
<dbReference type="EMBL" id="BMAO01019162">
    <property type="protein sequence ID" value="GFR28819.1"/>
    <property type="molecule type" value="Genomic_DNA"/>
</dbReference>
<protein>
    <submittedName>
        <fullName evidence="1">Uncharacterized protein</fullName>
    </submittedName>
</protein>
<comment type="caution">
    <text evidence="1">The sequence shown here is derived from an EMBL/GenBank/DDBJ whole genome shotgun (WGS) entry which is preliminary data.</text>
</comment>
<name>A0A8X6IUP5_TRICU</name>
<keyword evidence="2" id="KW-1185">Reference proteome</keyword>